<dbReference type="PROSITE" id="PS50835">
    <property type="entry name" value="IG_LIKE"/>
    <property type="match status" value="1"/>
</dbReference>
<evidence type="ECO:0000256" key="3">
    <source>
        <dbReference type="RuleBase" id="RU000389"/>
    </source>
</evidence>
<keyword evidence="4" id="KW-0472">Membrane</keyword>
<dbReference type="InterPro" id="IPR045584">
    <property type="entry name" value="Pilin-like"/>
</dbReference>
<keyword evidence="2" id="KW-0488">Methylation</keyword>
<dbReference type="InterPro" id="IPR007110">
    <property type="entry name" value="Ig-like_dom"/>
</dbReference>
<dbReference type="Gene3D" id="3.30.700.10">
    <property type="entry name" value="Glycoprotein, Type 4 Pilin"/>
    <property type="match status" value="1"/>
</dbReference>
<evidence type="ECO:0000256" key="4">
    <source>
        <dbReference type="SAM" id="Phobius"/>
    </source>
</evidence>
<dbReference type="Pfam" id="PF00114">
    <property type="entry name" value="Pilin"/>
    <property type="match status" value="1"/>
</dbReference>
<dbReference type="PANTHER" id="PTHR30093:SF34">
    <property type="entry name" value="PREPILIN PEPTIDASE-DEPENDENT PROTEIN D"/>
    <property type="match status" value="1"/>
</dbReference>
<comment type="similarity">
    <text evidence="1 3">Belongs to the N-Me-Phe pilin family.</text>
</comment>
<dbReference type="GO" id="GO:0007155">
    <property type="term" value="P:cell adhesion"/>
    <property type="evidence" value="ECO:0007669"/>
    <property type="project" value="InterPro"/>
</dbReference>
<reference evidence="7" key="1">
    <citation type="journal article" date="2012" name="PLoS ONE">
        <title>The success of Acinetobacter species; genetic, metabolic and virulence attributes.</title>
        <authorList>
            <person name="Peleg A.Y."/>
            <person name="de Breij A."/>
            <person name="Adams M.D."/>
            <person name="Cerqueira G.M."/>
            <person name="Mocali S."/>
            <person name="Galardini M."/>
            <person name="Nibbering P.H."/>
            <person name="Earl A.M."/>
            <person name="Ward D.V."/>
            <person name="Paterson D.L."/>
            <person name="Seifert H."/>
            <person name="Dijkshoorn L."/>
        </authorList>
    </citation>
    <scope>NUCLEOTIDE SEQUENCE [LARGE SCALE GENOMIC DNA]</scope>
    <source>
        <strain evidence="7">SH205</strain>
    </source>
</reference>
<feature type="domain" description="Ig-like" evidence="5">
    <location>
        <begin position="68"/>
        <end position="157"/>
    </location>
</feature>
<organism evidence="6 7">
    <name type="scientific">Acinetobacter junii SH205</name>
    <dbReference type="NCBI Taxonomy" id="575587"/>
    <lineage>
        <taxon>Bacteria</taxon>
        <taxon>Pseudomonadati</taxon>
        <taxon>Pseudomonadota</taxon>
        <taxon>Gammaproteobacteria</taxon>
        <taxon>Moraxellales</taxon>
        <taxon>Moraxellaceae</taxon>
        <taxon>Acinetobacter</taxon>
    </lineage>
</organism>
<evidence type="ECO:0000256" key="2">
    <source>
        <dbReference type="ARBA" id="ARBA00022481"/>
    </source>
</evidence>
<accession>D0SNE3</accession>
<dbReference type="RefSeq" id="WP_005403314.1">
    <property type="nucleotide sequence ID" value="NZ_GG705012.1"/>
</dbReference>
<gene>
    <name evidence="6" type="ORF">HMPREF0026_02003</name>
</gene>
<keyword evidence="3" id="KW-0281">Fimbrium</keyword>
<proteinExistence type="inferred from homology"/>
<dbReference type="GO" id="GO:0044096">
    <property type="term" value="C:type IV pilus"/>
    <property type="evidence" value="ECO:0007669"/>
    <property type="project" value="TreeGrafter"/>
</dbReference>
<dbReference type="Pfam" id="PF07963">
    <property type="entry name" value="N_methyl"/>
    <property type="match status" value="1"/>
</dbReference>
<feature type="transmembrane region" description="Helical" evidence="4">
    <location>
        <begin position="12"/>
        <end position="30"/>
    </location>
</feature>
<dbReference type="PANTHER" id="PTHR30093">
    <property type="entry name" value="GENERAL SECRETION PATHWAY PROTEIN G"/>
    <property type="match status" value="1"/>
</dbReference>
<keyword evidence="4" id="KW-0812">Transmembrane</keyword>
<dbReference type="NCBIfam" id="TIGR02532">
    <property type="entry name" value="IV_pilin_GFxxxE"/>
    <property type="match status" value="1"/>
</dbReference>
<evidence type="ECO:0000256" key="1">
    <source>
        <dbReference type="ARBA" id="ARBA00005233"/>
    </source>
</evidence>
<dbReference type="AlphaFoldDB" id="D0SNE3"/>
<name>D0SNE3_ACIJU</name>
<dbReference type="InterPro" id="IPR012902">
    <property type="entry name" value="N_methyl_site"/>
</dbReference>
<keyword evidence="4" id="KW-1133">Transmembrane helix</keyword>
<sequence>MNAQKGFTLIELMIVVAIIGILAAIAIPAYQNYTAKAQVATGLADISGGKTNTEAQLSEGISAVISSPTAIGLPTQSGTCSSIKANVTVAGVTTIQCKLKGSARINGKFIQWERTGDTDATTVNGTTTPASAGTWTCYTNVADELKPKNCTAKASITDLT</sequence>
<evidence type="ECO:0000313" key="7">
    <source>
        <dbReference type="Proteomes" id="UP000018442"/>
    </source>
</evidence>
<evidence type="ECO:0000259" key="5">
    <source>
        <dbReference type="PROSITE" id="PS50835"/>
    </source>
</evidence>
<dbReference type="InterPro" id="IPR001082">
    <property type="entry name" value="Pilin"/>
</dbReference>
<protein>
    <submittedName>
        <fullName evidence="6">Pilin (Bacterial filament)</fullName>
    </submittedName>
</protein>
<dbReference type="SUPFAM" id="SSF54523">
    <property type="entry name" value="Pili subunits"/>
    <property type="match status" value="1"/>
</dbReference>
<dbReference type="GO" id="GO:0043107">
    <property type="term" value="P:type IV pilus-dependent motility"/>
    <property type="evidence" value="ECO:0007669"/>
    <property type="project" value="TreeGrafter"/>
</dbReference>
<dbReference type="EMBL" id="GG705012">
    <property type="protein sequence ID" value="EEY92457.1"/>
    <property type="molecule type" value="Genomic_DNA"/>
</dbReference>
<dbReference type="PROSITE" id="PS00409">
    <property type="entry name" value="PROKAR_NTER_METHYL"/>
    <property type="match status" value="1"/>
</dbReference>
<evidence type="ECO:0000313" key="6">
    <source>
        <dbReference type="EMBL" id="EEY92457.1"/>
    </source>
</evidence>
<dbReference type="HOGENOM" id="CLU_091705_4_2_6"/>
<dbReference type="Proteomes" id="UP000018442">
    <property type="component" value="Unassembled WGS sequence"/>
</dbReference>